<proteinExistence type="predicted"/>
<dbReference type="InterPro" id="IPR004177">
    <property type="entry name" value="DDHD_dom"/>
</dbReference>
<evidence type="ECO:0000259" key="2">
    <source>
        <dbReference type="PROSITE" id="PS51043"/>
    </source>
</evidence>
<dbReference type="PROSITE" id="PS51043">
    <property type="entry name" value="DDHD"/>
    <property type="match status" value="1"/>
</dbReference>
<dbReference type="STRING" id="101091.A0A1C7NAW6"/>
<dbReference type="Proteomes" id="UP000093000">
    <property type="component" value="Unassembled WGS sequence"/>
</dbReference>
<protein>
    <submittedName>
        <fullName evidence="3">Phospholipase DDHD1</fullName>
    </submittedName>
</protein>
<dbReference type="EMBL" id="LUGH01000327">
    <property type="protein sequence ID" value="OBZ86108.1"/>
    <property type="molecule type" value="Genomic_DNA"/>
</dbReference>
<reference evidence="3 4" key="1">
    <citation type="submission" date="2016-03" db="EMBL/GenBank/DDBJ databases">
        <title>Choanephora cucurbitarum.</title>
        <authorList>
            <person name="Min B."/>
            <person name="Park H."/>
            <person name="Park J.-H."/>
            <person name="Shin H.-D."/>
            <person name="Choi I.-G."/>
        </authorList>
    </citation>
    <scope>NUCLEOTIDE SEQUENCE [LARGE SCALE GENOMIC DNA]</scope>
    <source>
        <strain evidence="3 4">KUS-F28377</strain>
    </source>
</reference>
<evidence type="ECO:0000313" key="4">
    <source>
        <dbReference type="Proteomes" id="UP000093000"/>
    </source>
</evidence>
<accession>A0A1C7NAW6</accession>
<name>A0A1C7NAW6_9FUNG</name>
<dbReference type="GO" id="GO:0005737">
    <property type="term" value="C:cytoplasm"/>
    <property type="evidence" value="ECO:0007669"/>
    <property type="project" value="TreeGrafter"/>
</dbReference>
<dbReference type="InterPro" id="IPR058055">
    <property type="entry name" value="PA-PLA1"/>
</dbReference>
<comment type="caution">
    <text evidence="3">The sequence shown here is derived from an EMBL/GenBank/DDBJ whole genome shotgun (WGS) entry which is preliminary data.</text>
</comment>
<dbReference type="GO" id="GO:0004620">
    <property type="term" value="F:phospholipase activity"/>
    <property type="evidence" value="ECO:0007669"/>
    <property type="project" value="TreeGrafter"/>
</dbReference>
<dbReference type="SMART" id="SM01127">
    <property type="entry name" value="DDHD"/>
    <property type="match status" value="1"/>
</dbReference>
<sequence length="438" mass="51064">MFNYPILTATRQVPFCQKLKSPSVKGPVDHVAFVIHGIGQQTEQFGFFQKHMQSLSDTTDQVIEENGTYRSMNIKYIPIEWHKHIHEETDKAMDNITPNSIPYLRMINNDYLADAFFYLSKDRGQSIIQHVTHTFNCAYIHFIKENPSFNGKIAILAYSMGGIITWDILCHQIAQPYSNLDLEFPPLVFKPDYLFNLGSPLSAFLTVRNQDPKLYRPDPSIVFENIVHPYDPLGYRFEPMLNSDYKHRPAVLIHPSTPSTPYLQDQLRQLWSKGMEWIACVSRPKKSSLQDTLVDSHCSPEDDMIPTPKLSLDSLSSSDDDDDDDELINDTYTQTYYFQRKRRFEAPLQNVKKQKRDDLLNSTMTRGIHHADLSIHQVPIDQRIDYVLQPERFMGYIQKNHYLSGLTAHFSYWTHKDLMWHIVQRLNHSEFNNNNKAM</sequence>
<feature type="domain" description="DDHD" evidence="2">
    <location>
        <begin position="187"/>
        <end position="428"/>
    </location>
</feature>
<dbReference type="InParanoid" id="A0A1C7NAW6"/>
<dbReference type="Pfam" id="PF02862">
    <property type="entry name" value="DDHD"/>
    <property type="match status" value="1"/>
</dbReference>
<feature type="region of interest" description="Disordered" evidence="1">
    <location>
        <begin position="293"/>
        <end position="326"/>
    </location>
</feature>
<keyword evidence="4" id="KW-1185">Reference proteome</keyword>
<gene>
    <name evidence="3" type="primary">DDHD1</name>
    <name evidence="3" type="ORF">A0J61_05829</name>
</gene>
<organism evidence="3 4">
    <name type="scientific">Choanephora cucurbitarum</name>
    <dbReference type="NCBI Taxonomy" id="101091"/>
    <lineage>
        <taxon>Eukaryota</taxon>
        <taxon>Fungi</taxon>
        <taxon>Fungi incertae sedis</taxon>
        <taxon>Mucoromycota</taxon>
        <taxon>Mucoromycotina</taxon>
        <taxon>Mucoromycetes</taxon>
        <taxon>Mucorales</taxon>
        <taxon>Mucorineae</taxon>
        <taxon>Choanephoraceae</taxon>
        <taxon>Choanephoroideae</taxon>
        <taxon>Choanephora</taxon>
    </lineage>
</organism>
<evidence type="ECO:0000313" key="3">
    <source>
        <dbReference type="EMBL" id="OBZ86108.1"/>
    </source>
</evidence>
<dbReference type="AlphaFoldDB" id="A0A1C7NAW6"/>
<evidence type="ECO:0000256" key="1">
    <source>
        <dbReference type="SAM" id="MobiDB-lite"/>
    </source>
</evidence>
<dbReference type="GO" id="GO:0046872">
    <property type="term" value="F:metal ion binding"/>
    <property type="evidence" value="ECO:0007669"/>
    <property type="project" value="InterPro"/>
</dbReference>
<dbReference type="PANTHER" id="PTHR23509">
    <property type="entry name" value="PA-PL1 PHOSPHOLIPASE FAMILY"/>
    <property type="match status" value="1"/>
</dbReference>
<dbReference type="PANTHER" id="PTHR23509:SF10">
    <property type="entry name" value="LD21067P"/>
    <property type="match status" value="1"/>
</dbReference>
<dbReference type="OrthoDB" id="431378at2759"/>